<dbReference type="SUPFAM" id="SSF53795">
    <property type="entry name" value="PEP carboxykinase-like"/>
    <property type="match status" value="1"/>
</dbReference>
<dbReference type="RefSeq" id="WP_038695406.1">
    <property type="nucleotide sequence ID" value="NZ_CP009286.1"/>
</dbReference>
<gene>
    <name evidence="1" type="ORF">PSTEL_11950</name>
</gene>
<dbReference type="InterPro" id="IPR027417">
    <property type="entry name" value="P-loop_NTPase"/>
</dbReference>
<organism evidence="1 2">
    <name type="scientific">Paenibacillus stellifer</name>
    <dbReference type="NCBI Taxonomy" id="169760"/>
    <lineage>
        <taxon>Bacteria</taxon>
        <taxon>Bacillati</taxon>
        <taxon>Bacillota</taxon>
        <taxon>Bacilli</taxon>
        <taxon>Bacillales</taxon>
        <taxon>Paenibacillaceae</taxon>
        <taxon>Paenibacillus</taxon>
    </lineage>
</organism>
<name>A0A089LWQ2_9BACL</name>
<dbReference type="EMBL" id="CP009286">
    <property type="protein sequence ID" value="AIQ63688.1"/>
    <property type="molecule type" value="Genomic_DNA"/>
</dbReference>
<dbReference type="KEGG" id="pste:PSTEL_11950"/>
<protein>
    <submittedName>
        <fullName evidence="1">Uncharacterized protein</fullName>
    </submittedName>
</protein>
<evidence type="ECO:0000313" key="2">
    <source>
        <dbReference type="Proteomes" id="UP000029507"/>
    </source>
</evidence>
<accession>A0A089LWQ2</accession>
<dbReference type="Proteomes" id="UP000029507">
    <property type="component" value="Chromosome"/>
</dbReference>
<dbReference type="HOGENOM" id="CLU_751930_0_0_9"/>
<dbReference type="Gene3D" id="3.40.50.300">
    <property type="entry name" value="P-loop containing nucleotide triphosphate hydrolases"/>
    <property type="match status" value="1"/>
</dbReference>
<dbReference type="AlphaFoldDB" id="A0A089LWQ2"/>
<keyword evidence="2" id="KW-1185">Reference proteome</keyword>
<evidence type="ECO:0000313" key="1">
    <source>
        <dbReference type="EMBL" id="AIQ63688.1"/>
    </source>
</evidence>
<proteinExistence type="predicted"/>
<sequence>MKNESLVLDYNLCETTIRITSDNNGVGRVVRDYFYPYVSEALPENVRPEVTVSIHLDDTLFQRLQDNYNTRINEWVISLCRTEKGTYRLIEYEYQEEGRLLKAQKTDFIVIEKGGEYEVFVKSDYLSNGKPNDDLYHLFEHVISKKAAAKGYILLHASSVAICGKAFLFIGKKRTGKTTTFFEACIRNGAVPLSVDKTYVKAVGSGLLMACHPSPLRVLAGTLRKYEGGFIDIVPEQYRCASSEELWKGNGDGKVRMGLHRLEEFIGRRAATSASVACLVFPYIHYDRPDRLTPLTDPDHIAVALRENLFTPHNPEEDWWSRIGLEEIDRIAEMTDRTILRMSAARSYRLESADAISLLISEAASEIC</sequence>
<reference evidence="1 2" key="1">
    <citation type="submission" date="2014-08" db="EMBL/GenBank/DDBJ databases">
        <title>Comparative genomics of the Paenibacillus odorifer group.</title>
        <authorList>
            <person name="den Bakker H.C."/>
            <person name="Tsai Y.-C."/>
            <person name="Martin N."/>
            <person name="Korlach J."/>
            <person name="Wiedmann M."/>
        </authorList>
    </citation>
    <scope>NUCLEOTIDE SEQUENCE [LARGE SCALE GENOMIC DNA]</scope>
    <source>
        <strain evidence="1 2">DSM 14472</strain>
    </source>
</reference>